<accession>A0AA49JA80</accession>
<dbReference type="InterPro" id="IPR008302">
    <property type="entry name" value="NamZ"/>
</dbReference>
<organism evidence="3 4">
    <name type="scientific">Marivirga arenosa</name>
    <dbReference type="NCBI Taxonomy" id="3059076"/>
    <lineage>
        <taxon>Bacteria</taxon>
        <taxon>Pseudomonadati</taxon>
        <taxon>Bacteroidota</taxon>
        <taxon>Cytophagia</taxon>
        <taxon>Cytophagales</taxon>
        <taxon>Marivirgaceae</taxon>
        <taxon>Marivirga</taxon>
    </lineage>
</organism>
<reference evidence="3" key="1">
    <citation type="submission" date="2023-08" db="EMBL/GenBank/DDBJ databases">
        <title>Comparative genomics and taxonomic characterization of three novel marine species of genus Marivirga.</title>
        <authorList>
            <person name="Muhammad N."/>
            <person name="Kim S.-G."/>
        </authorList>
    </citation>
    <scope>NUCLEOTIDE SEQUENCE [LARGE SCALE GENOMIC DNA]</scope>
    <source>
        <strain evidence="3">ABR2-2</strain>
    </source>
</reference>
<evidence type="ECO:0000313" key="3">
    <source>
        <dbReference type="EMBL" id="WKK85261.1"/>
    </source>
</evidence>
<dbReference type="EMBL" id="CP129970">
    <property type="protein sequence ID" value="WKK85261.1"/>
    <property type="molecule type" value="Genomic_DNA"/>
</dbReference>
<dbReference type="Proteomes" id="UP001244443">
    <property type="component" value="Chromosome"/>
</dbReference>
<dbReference type="InterPro" id="IPR048502">
    <property type="entry name" value="NamZ_N"/>
</dbReference>
<evidence type="ECO:0000259" key="1">
    <source>
        <dbReference type="Pfam" id="PF07075"/>
    </source>
</evidence>
<sequence>MAQEKPPVPGAYQMNEYLKILEGKKVGMVVNQTSVINDTHLVDSLRYYDINIKKVFAPEHGFRGKADAGATVKSGYDEKTGLPIISLYGKNKKPSKEQIEDLDIIIFDIQDVGTRFYTYISTMHYVMEACAENNVELLILDRPNPNGMYIDGPILEMENQSFVGMHPIPILHGLTVGELANMIEGEKWLKNEVSCNFMVIKNQNYSHQSTYSLPIKPSPNLPNDLSIALYPSLCLFEGTVVSVGRGTKKPFQQIGHPTLTNYTHHFTPVSMPGSSKYPPFENEKCFGLDFTSKEFENGFTLKYLIDFYKAFPNKDEFFNNFFIKLAGTESLQKQIEAGFSEDEIRMSWQAELEAYRKKRQKYLIYK</sequence>
<dbReference type="Gene3D" id="3.40.50.12170">
    <property type="entry name" value="Uncharacterised protein PF07075, DUF1343"/>
    <property type="match status" value="1"/>
</dbReference>
<dbReference type="AlphaFoldDB" id="A0AA49JA80"/>
<gene>
    <name evidence="3" type="ORF">QYS48_25410</name>
</gene>
<dbReference type="Pfam" id="PF20732">
    <property type="entry name" value="NamZ_C"/>
    <property type="match status" value="1"/>
</dbReference>
<keyword evidence="4" id="KW-1185">Reference proteome</keyword>
<evidence type="ECO:0000259" key="2">
    <source>
        <dbReference type="Pfam" id="PF20732"/>
    </source>
</evidence>
<evidence type="ECO:0000313" key="4">
    <source>
        <dbReference type="Proteomes" id="UP001244443"/>
    </source>
</evidence>
<dbReference type="RefSeq" id="WP_302101614.1">
    <property type="nucleotide sequence ID" value="NZ_CP129970.2"/>
</dbReference>
<dbReference type="PIRSF" id="PIRSF016719">
    <property type="entry name" value="UCP016719"/>
    <property type="match status" value="1"/>
</dbReference>
<feature type="domain" description="Peptidoglycan beta-N-acetylmuramidase NamZ N-terminal" evidence="1">
    <location>
        <begin position="26"/>
        <end position="223"/>
    </location>
</feature>
<feature type="domain" description="Peptidoglycan beta-N-acetylmuramidase NamZ C-terminal" evidence="2">
    <location>
        <begin position="229"/>
        <end position="365"/>
    </location>
</feature>
<dbReference type="Pfam" id="PF07075">
    <property type="entry name" value="NamZ_N"/>
    <property type="match status" value="1"/>
</dbReference>
<proteinExistence type="predicted"/>
<dbReference type="PANTHER" id="PTHR42915">
    <property type="entry name" value="HYPOTHETICAL 460 KDA PROTEIN IN FEUA-SIGW INTERGENIC REGION [PRECURSOR]"/>
    <property type="match status" value="1"/>
</dbReference>
<dbReference type="PANTHER" id="PTHR42915:SF1">
    <property type="entry name" value="PEPTIDOGLYCAN BETA-N-ACETYLMURAMIDASE NAMZ"/>
    <property type="match status" value="1"/>
</dbReference>
<dbReference type="InterPro" id="IPR048503">
    <property type="entry name" value="NamZ_C"/>
</dbReference>
<name>A0AA49JA80_9BACT</name>
<dbReference type="GO" id="GO:0033922">
    <property type="term" value="F:peptidoglycan beta-N-acetylmuramidase activity"/>
    <property type="evidence" value="ECO:0007669"/>
    <property type="project" value="InterPro"/>
</dbReference>
<protein>
    <submittedName>
        <fullName evidence="3">DUF1343 domain-containing protein</fullName>
    </submittedName>
</protein>
<dbReference type="Gene3D" id="3.90.1150.140">
    <property type="match status" value="1"/>
</dbReference>